<evidence type="ECO:0000313" key="5">
    <source>
        <dbReference type="EMBL" id="MFC0541948.1"/>
    </source>
</evidence>
<dbReference type="NCBIfam" id="TIGR03696">
    <property type="entry name" value="Rhs_assc_core"/>
    <property type="match status" value="1"/>
</dbReference>
<dbReference type="SUPFAM" id="SSF75011">
    <property type="entry name" value="3-carboxy-cis,cis-mucoante lactonizing enzyme"/>
    <property type="match status" value="1"/>
</dbReference>
<name>A0ABV6MNR5_9PSEU</name>
<feature type="compositionally biased region" description="Gly residues" evidence="2">
    <location>
        <begin position="115"/>
        <end position="133"/>
    </location>
</feature>
<feature type="region of interest" description="Disordered" evidence="2">
    <location>
        <begin position="102"/>
        <end position="159"/>
    </location>
</feature>
<dbReference type="InterPro" id="IPR045351">
    <property type="entry name" value="DUF6531"/>
</dbReference>
<dbReference type="Gene3D" id="2.180.10.10">
    <property type="entry name" value="RHS repeat-associated core"/>
    <property type="match status" value="2"/>
</dbReference>
<dbReference type="NCBIfam" id="TIGR01643">
    <property type="entry name" value="YD_repeat_2x"/>
    <property type="match status" value="9"/>
</dbReference>
<keyword evidence="1" id="KW-0677">Repeat</keyword>
<evidence type="ECO:0000259" key="3">
    <source>
        <dbReference type="Pfam" id="PF20148"/>
    </source>
</evidence>
<dbReference type="InterPro" id="IPR006530">
    <property type="entry name" value="YD"/>
</dbReference>
<dbReference type="Pfam" id="PF25023">
    <property type="entry name" value="TEN_YD-shell"/>
    <property type="match status" value="1"/>
</dbReference>
<dbReference type="InterPro" id="IPR056823">
    <property type="entry name" value="TEN-like_YD-shell"/>
</dbReference>
<evidence type="ECO:0000256" key="1">
    <source>
        <dbReference type="ARBA" id="ARBA00022737"/>
    </source>
</evidence>
<dbReference type="Proteomes" id="UP001589810">
    <property type="component" value="Unassembled WGS sequence"/>
</dbReference>
<dbReference type="SUPFAM" id="SSF63829">
    <property type="entry name" value="Calcium-dependent phosphotriesterase"/>
    <property type="match status" value="1"/>
</dbReference>
<dbReference type="Pfam" id="PF20148">
    <property type="entry name" value="DUF6531"/>
    <property type="match status" value="1"/>
</dbReference>
<feature type="domain" description="Teneurin-like YD-shell" evidence="4">
    <location>
        <begin position="879"/>
        <end position="1118"/>
    </location>
</feature>
<dbReference type="PANTHER" id="PTHR32305">
    <property type="match status" value="1"/>
</dbReference>
<organism evidence="5 6">
    <name type="scientific">Kutzneria chonburiensis</name>
    <dbReference type="NCBI Taxonomy" id="1483604"/>
    <lineage>
        <taxon>Bacteria</taxon>
        <taxon>Bacillati</taxon>
        <taxon>Actinomycetota</taxon>
        <taxon>Actinomycetes</taxon>
        <taxon>Pseudonocardiales</taxon>
        <taxon>Pseudonocardiaceae</taxon>
        <taxon>Kutzneria</taxon>
    </lineage>
</organism>
<proteinExistence type="predicted"/>
<gene>
    <name evidence="5" type="ORF">ACFFH7_10685</name>
</gene>
<evidence type="ECO:0000313" key="6">
    <source>
        <dbReference type="Proteomes" id="UP001589810"/>
    </source>
</evidence>
<evidence type="ECO:0000256" key="2">
    <source>
        <dbReference type="SAM" id="MobiDB-lite"/>
    </source>
</evidence>
<dbReference type="InterPro" id="IPR050708">
    <property type="entry name" value="T6SS_VgrG/RHS"/>
</dbReference>
<protein>
    <submittedName>
        <fullName evidence="5">DUF6531 domain-containing protein</fullName>
    </submittedName>
</protein>
<sequence length="1280" mass="139947">MSRLHVHPDHMRRSGGKLSEFGGKIAEGGQKLESAGQQLVSHASGDRSGVGAVVAKAMGKGVEVTGKVFEEGGRVAGEAGRRLHTSADLYEEADAQGASLLKKHHPDVKGDIDPHGGGASRARPVGGGGGGGRSARQHVDDDPRGHAVGENQRTKSKDPVDLATGEVLLPQTDLELPGALPLVLSRTHLSSYRVGRSFGQTWAATVDQRLEIDADGAVLVAADGVLLVYPTPTADDVLPVEGARWPLRRTDIGYTITKPEAGQSLLFDSSGALVAIADRAGHRIDFDRTTGGTLTEIRHSGGYRVAVDTVDGLITGLSVAGQPFVRFAYESRQLTEVIDAAGHSLRFSYDADGRLTEWVDRNDMWYRYHYDSGGRCVFAEGAGGQLNCTMEFDREQLVTTATDSLGHVTRYHLNEKSQVVAVFDPASGRTASEWDRYDRLLSRTDPLGRTTRFDYTEAGDLQRVTRPDGSQVVIERNHLRLPVTQVDPDGAIWRRDFDDVGNVIAVTDPAGAVTRYEYDESRHLTSVTDPLGGLTRIECNQAGLPVVVTDPLGAVAHYERDEFGRVIVVRDPVGGVSRLEWTASGKLARCSSPDGTVESWSYDGEGNLVEHVDASGAVTRTEFAGFDRPVAEIDPTGARTVFNYDTELRLVSVTNPAGLVWRYDYDAAGNLISETDFDGRTIGYARDAAGQLIAKTNGAGQTTTFEVDALGRTVARRSEDSTATFAYDAVGRLIRATNADADVVFTRDQLGRVVQEATDGRSVVSTFDAQGHRVSRVTPAGARSLWSYDAAGRPTALTSGAQQLAFDYDPAGRQTGWRFGVAALSQTWDDNHRLRTQALVAPGPADQQRLVQRRAYTYRNDGAVTNIVDQLAGVRQFELDPLGRVTGVAAADRQERYGYDLSGNLTEPARPHTAAGTLLRAAGDTRYEHDDHGRQIARHSRTLSGQARSWRYLWNCEDRLVAVTTPDQIIWRYVYDALGRRIAKLRLTPDNQVAEQTLFTWDGTTLAEQVHSSGHRTTWNHRPGSSTPVTQAEQDSIDERFYAIVTDIVGTPTELVDAAGNLAWRQNTTLWGAVLAPLQQAAYCPIRFPGQYHDLETGHHYNLYRHYDPEVGRYLSADPLGLAPAPNPRSYVGNPLLWSDPVGLAPYRVFYSVQDEADARRLIENGGEPWPTGTSHGSARAEFGPGLYTWETREDAEKYLAGQQAKGADVSVLEHRISEEDYGRLKSADLTKMDDDTATDIWNSGGNHGYDHVRRMTGRYGVENYFRAGVYGHFHTRRAP</sequence>
<feature type="region of interest" description="Disordered" evidence="2">
    <location>
        <begin position="1"/>
        <end position="47"/>
    </location>
</feature>
<feature type="compositionally biased region" description="Basic and acidic residues" evidence="2">
    <location>
        <begin position="137"/>
        <end position="159"/>
    </location>
</feature>
<keyword evidence="6" id="KW-1185">Reference proteome</keyword>
<dbReference type="Pfam" id="PF05593">
    <property type="entry name" value="RHS_repeat"/>
    <property type="match status" value="7"/>
</dbReference>
<dbReference type="EMBL" id="JBHLUD010000002">
    <property type="protein sequence ID" value="MFC0541948.1"/>
    <property type="molecule type" value="Genomic_DNA"/>
</dbReference>
<comment type="caution">
    <text evidence="5">The sequence shown here is derived from an EMBL/GenBank/DDBJ whole genome shotgun (WGS) entry which is preliminary data.</text>
</comment>
<reference evidence="5 6" key="1">
    <citation type="submission" date="2024-09" db="EMBL/GenBank/DDBJ databases">
        <authorList>
            <person name="Sun Q."/>
            <person name="Mori K."/>
        </authorList>
    </citation>
    <scope>NUCLEOTIDE SEQUENCE [LARGE SCALE GENOMIC DNA]</scope>
    <source>
        <strain evidence="5 6">TBRC 1432</strain>
    </source>
</reference>
<dbReference type="InterPro" id="IPR022385">
    <property type="entry name" value="Rhs_assc_core"/>
</dbReference>
<dbReference type="RefSeq" id="WP_273942015.1">
    <property type="nucleotide sequence ID" value="NZ_CP097263.1"/>
</dbReference>
<dbReference type="InterPro" id="IPR031325">
    <property type="entry name" value="RHS_repeat"/>
</dbReference>
<feature type="domain" description="DUF6531" evidence="3">
    <location>
        <begin position="158"/>
        <end position="229"/>
    </location>
</feature>
<feature type="compositionally biased region" description="Basic and acidic residues" evidence="2">
    <location>
        <begin position="1"/>
        <end position="12"/>
    </location>
</feature>
<dbReference type="PANTHER" id="PTHR32305:SF15">
    <property type="entry name" value="PROTEIN RHSA-RELATED"/>
    <property type="match status" value="1"/>
</dbReference>
<evidence type="ECO:0000259" key="4">
    <source>
        <dbReference type="Pfam" id="PF25023"/>
    </source>
</evidence>
<accession>A0ABV6MNR5</accession>